<dbReference type="NCBIfam" id="TIGR00251">
    <property type="entry name" value="DUF167 family protein"/>
    <property type="match status" value="1"/>
</dbReference>
<dbReference type="PANTHER" id="PTHR13420">
    <property type="entry name" value="UPF0235 PROTEIN C15ORF40"/>
    <property type="match status" value="1"/>
</dbReference>
<name>A0A1F4Y2K9_9BACT</name>
<comment type="similarity">
    <text evidence="1">Belongs to the UPF0235 family.</text>
</comment>
<dbReference type="GO" id="GO:0005737">
    <property type="term" value="C:cytoplasm"/>
    <property type="evidence" value="ECO:0007669"/>
    <property type="project" value="TreeGrafter"/>
</dbReference>
<dbReference type="AlphaFoldDB" id="A0A1F4Y2K9"/>
<evidence type="ECO:0000313" key="2">
    <source>
        <dbReference type="EMBL" id="OGC88088.1"/>
    </source>
</evidence>
<organism evidence="2 3">
    <name type="scientific">Candidatus Adlerbacteria bacterium RIFOXYC1_FULL_48_26</name>
    <dbReference type="NCBI Taxonomy" id="1797247"/>
    <lineage>
        <taxon>Bacteria</taxon>
        <taxon>Candidatus Adleribacteriota</taxon>
    </lineage>
</organism>
<evidence type="ECO:0000313" key="3">
    <source>
        <dbReference type="Proteomes" id="UP000176568"/>
    </source>
</evidence>
<dbReference type="SMART" id="SM01152">
    <property type="entry name" value="DUF167"/>
    <property type="match status" value="1"/>
</dbReference>
<dbReference type="Pfam" id="PF02594">
    <property type="entry name" value="DUF167"/>
    <property type="match status" value="1"/>
</dbReference>
<evidence type="ECO:0000256" key="1">
    <source>
        <dbReference type="ARBA" id="ARBA00010364"/>
    </source>
</evidence>
<dbReference type="EMBL" id="MEXB01000012">
    <property type="protein sequence ID" value="OGC88088.1"/>
    <property type="molecule type" value="Genomic_DNA"/>
</dbReference>
<dbReference type="PANTHER" id="PTHR13420:SF7">
    <property type="entry name" value="UPF0235 PROTEIN C15ORF40"/>
    <property type="match status" value="1"/>
</dbReference>
<dbReference type="InterPro" id="IPR003746">
    <property type="entry name" value="DUF167"/>
</dbReference>
<dbReference type="STRING" id="1797247.A2419_01265"/>
<proteinExistence type="inferred from homology"/>
<dbReference type="InterPro" id="IPR036591">
    <property type="entry name" value="YggU-like_sf"/>
</dbReference>
<dbReference type="SUPFAM" id="SSF69786">
    <property type="entry name" value="YggU-like"/>
    <property type="match status" value="1"/>
</dbReference>
<reference evidence="2 3" key="1">
    <citation type="journal article" date="2016" name="Nat. Commun.">
        <title>Thousands of microbial genomes shed light on interconnected biogeochemical processes in an aquifer system.</title>
        <authorList>
            <person name="Anantharaman K."/>
            <person name="Brown C.T."/>
            <person name="Hug L.A."/>
            <person name="Sharon I."/>
            <person name="Castelle C.J."/>
            <person name="Probst A.J."/>
            <person name="Thomas B.C."/>
            <person name="Singh A."/>
            <person name="Wilkins M.J."/>
            <person name="Karaoz U."/>
            <person name="Brodie E.L."/>
            <person name="Williams K.H."/>
            <person name="Hubbard S.S."/>
            <person name="Banfield J.F."/>
        </authorList>
    </citation>
    <scope>NUCLEOTIDE SEQUENCE [LARGE SCALE GENOMIC DNA]</scope>
</reference>
<sequence length="73" mass="8022">MQLSVRVTAGARKDVVEEVSAKRLKISVKEKPEQGAANARVVVLVATHFGVPKSHVRIIRGHKTPSKIIEIKE</sequence>
<dbReference type="Proteomes" id="UP000176568">
    <property type="component" value="Unassembled WGS sequence"/>
</dbReference>
<comment type="caution">
    <text evidence="2">The sequence shown here is derived from an EMBL/GenBank/DDBJ whole genome shotgun (WGS) entry which is preliminary data.</text>
</comment>
<protein>
    <submittedName>
        <fullName evidence="2">Uncharacterized protein</fullName>
    </submittedName>
</protein>
<gene>
    <name evidence="2" type="ORF">A2419_01265</name>
</gene>
<dbReference type="Gene3D" id="3.30.1200.10">
    <property type="entry name" value="YggU-like"/>
    <property type="match status" value="1"/>
</dbReference>
<accession>A0A1F4Y2K9</accession>